<feature type="coiled-coil region" evidence="1">
    <location>
        <begin position="411"/>
        <end position="470"/>
    </location>
</feature>
<dbReference type="Proteomes" id="UP000023152">
    <property type="component" value="Unassembled WGS sequence"/>
</dbReference>
<dbReference type="AlphaFoldDB" id="X6LNF7"/>
<keyword evidence="3" id="KW-1185">Reference proteome</keyword>
<reference evidence="2 3" key="1">
    <citation type="journal article" date="2013" name="Curr. Biol.">
        <title>The Genome of the Foraminiferan Reticulomyxa filosa.</title>
        <authorList>
            <person name="Glockner G."/>
            <person name="Hulsmann N."/>
            <person name="Schleicher M."/>
            <person name="Noegel A.A."/>
            <person name="Eichinger L."/>
            <person name="Gallinger C."/>
            <person name="Pawlowski J."/>
            <person name="Sierra R."/>
            <person name="Euteneuer U."/>
            <person name="Pillet L."/>
            <person name="Moustafa A."/>
            <person name="Platzer M."/>
            <person name="Groth M."/>
            <person name="Szafranski K."/>
            <person name="Schliwa M."/>
        </authorList>
    </citation>
    <scope>NUCLEOTIDE SEQUENCE [LARGE SCALE GENOMIC DNA]</scope>
</reference>
<dbReference type="OrthoDB" id="2386367at2759"/>
<keyword evidence="1" id="KW-0175">Coiled coil</keyword>
<comment type="caution">
    <text evidence="2">The sequence shown here is derived from an EMBL/GenBank/DDBJ whole genome shotgun (WGS) entry which is preliminary data.</text>
</comment>
<proteinExistence type="predicted"/>
<feature type="non-terminal residue" evidence="2">
    <location>
        <position position="1124"/>
    </location>
</feature>
<protein>
    <submittedName>
        <fullName evidence="2">ATPase</fullName>
    </submittedName>
</protein>
<feature type="coiled-coil region" evidence="1">
    <location>
        <begin position="940"/>
        <end position="967"/>
    </location>
</feature>
<evidence type="ECO:0000256" key="1">
    <source>
        <dbReference type="SAM" id="Coils"/>
    </source>
</evidence>
<organism evidence="2 3">
    <name type="scientific">Reticulomyxa filosa</name>
    <dbReference type="NCBI Taxonomy" id="46433"/>
    <lineage>
        <taxon>Eukaryota</taxon>
        <taxon>Sar</taxon>
        <taxon>Rhizaria</taxon>
        <taxon>Retaria</taxon>
        <taxon>Foraminifera</taxon>
        <taxon>Monothalamids</taxon>
        <taxon>Reticulomyxidae</taxon>
        <taxon>Reticulomyxa</taxon>
    </lineage>
</organism>
<evidence type="ECO:0000313" key="3">
    <source>
        <dbReference type="Proteomes" id="UP000023152"/>
    </source>
</evidence>
<evidence type="ECO:0000313" key="2">
    <source>
        <dbReference type="EMBL" id="ETO03159.1"/>
    </source>
</evidence>
<name>X6LNF7_RETFI</name>
<gene>
    <name evidence="2" type="ORF">RFI_34251</name>
</gene>
<dbReference type="EMBL" id="ASPP01034013">
    <property type="protein sequence ID" value="ETO03159.1"/>
    <property type="molecule type" value="Genomic_DNA"/>
</dbReference>
<sequence>MEKHMGNELELQIQLDKLVQVGNVFPKFASAYKKACQTLAEHLTNYVDNAKGCLDKHNFEEMRKNLESLVKALSLQTHLISLFDIKQEITKLESSLLMHLRKSMIEGLNVIKKAIKDEHNFHKEEKDDTFSFARIEKLGKSDIEQLEMNADILERAKNVFEPPCQHVNLDKSTKEIFQSFFDKVVVYFERVSQKIGSLFEKQRYQAFDEIKGFVSVMDNLRKIKPVEQRTQRSYFQIIERIFGYVRDVHKDIELMLPLLMKQDPSFDYNRLFECIGCVHRSKWIEERQEGRGDNLMDEVKKKLILHLNELKQSSRCLELDIDHPNHLEQGRKIVEHLEKLSSLGSIIPEIANYHKEVGMKIEHAIRATVSTIKHEFSLERRSVHYQKEIKEQLEKLKVYVESLNHANAYLQQKELKNARELESRIQSIEDEIKMNITDLGKNKSNFDKQIQRVNEEISKLMDIKENYQQLAIKKNWKDKTIPQKAIDFLKKQGYQSIGQVEEQEKKVKAESKTLKKKKKELEKTQTHTEELDKNLKEYQQIQKEFHQLQQKEKVILNTAFKFLKSRGFLDLEISRLANNENELIEKIGKYERGIDSIKGGGYIFDILNASRTEKVLHYLKKCKETTFSFTDIVTVNDQNERNQSGEKKQSTLRQDLVATLDLMEHYLQCYDTNEFMEKVEMIVSRLYEINKLEKNHPVIFAFFPSDMLRQFYIKLEKTWLNLFDEMMKLEKQSNLPELKAKLFVIKTLSALDEYAKPSCKFHDLFLKHQEALFNNVIDTGKVLKAMDEHCYADVAAEMSKINQSKERDEQVEKVLDELKSSLSRSLIGLAKNTMMKVMKLGDNEVDLDEICKLEAQFQAVEDAKNALFEYVDNNTKKEIEKIESETKSLIEKWMLKVVATAKAVIKSYKFLEAEEKIELVRRFNCILVRYFGQISFDDSKEEKKEKTDNISNSVDQLEKDLQNVLETVVKKYKDIDLKTSNFNPYVSDPPKDLYAKLEKVMQTASTNYEGPWDAIEENIIQKVREQLLEIREQVKEFDLQKLETRIRVCESVLNSLPKHMQDTLGEEIKQCHNDVKCEIENMLKEVEQVIQKRNVQDINELLNRSTSNQKRNIEVGVDKIMQDI</sequence>
<accession>X6LNF7</accession>
<feature type="coiled-coil region" evidence="1">
    <location>
        <begin position="497"/>
        <end position="551"/>
    </location>
</feature>